<dbReference type="InterPro" id="IPR000914">
    <property type="entry name" value="SBP_5_dom"/>
</dbReference>
<dbReference type="EMBL" id="BAABHS010000033">
    <property type="protein sequence ID" value="GAA4987510.1"/>
    <property type="molecule type" value="Genomic_DNA"/>
</dbReference>
<dbReference type="InterPro" id="IPR006311">
    <property type="entry name" value="TAT_signal"/>
</dbReference>
<dbReference type="CDD" id="cd00995">
    <property type="entry name" value="PBP2_NikA_DppA_OppA_like"/>
    <property type="match status" value="1"/>
</dbReference>
<keyword evidence="2" id="KW-0813">Transport</keyword>
<dbReference type="Pfam" id="PF00496">
    <property type="entry name" value="SBP_bac_5"/>
    <property type="match status" value="1"/>
</dbReference>
<sequence length="529" mass="56884">MTSTNAPSGAEVSRRSLLRFAALAAAGGGLGFGAIACSSPTTGVDTPTGAPHDGGTLRVGLYAGANDLNPLDSTSELTRWVTDSVAESLYAYDDNAQPVPLLAAAAPAVSADGLLWTIPLKPGIRFHNGDPFTAEHVAACLNYANNTSSPSEWIIYYFGYLAEAAASDPLTVTLKLTKRYGLLQSHLTNMPMTHKDFLKRKDAVMGTGPYALTRVDLGTGYTLERNTAYHGRRPGPDRIQIDVIPDGTTRTVNLQEGKLHIATQVPPQMVSVLEKAPGITVTHVDAPVDILAYPRVGKAPFDNLAFRQAVAYGMDRKGVLDKVFQGDATIGQGPVGPAVVGWDPAFAPYRTETDIDRAKALLAQSGIKNPSFTLTISNRAEMRSIGQILVEGWKKIGIDVTLDVLDGGPWTQKWITGKYDFIMGYYQSGLGSGNANFLLLSPAESTNILNSGYNNPEVDQLIQRTWASADPAERATLIKQLNTILARDAIMIPPVYPRTVIAQSKQVTPLSLPQLKLSRLDLPNLRMLS</sequence>
<dbReference type="PANTHER" id="PTHR30290">
    <property type="entry name" value="PERIPLASMIC BINDING COMPONENT OF ABC TRANSPORTER"/>
    <property type="match status" value="1"/>
</dbReference>
<evidence type="ECO:0000313" key="6">
    <source>
        <dbReference type="Proteomes" id="UP001500466"/>
    </source>
</evidence>
<feature type="domain" description="Solute-binding protein family 5" evidence="4">
    <location>
        <begin position="97"/>
        <end position="437"/>
    </location>
</feature>
<gene>
    <name evidence="5" type="ORF">GCM10023205_67900</name>
</gene>
<organism evidence="5 6">
    <name type="scientific">Yinghuangia aomiensis</name>
    <dbReference type="NCBI Taxonomy" id="676205"/>
    <lineage>
        <taxon>Bacteria</taxon>
        <taxon>Bacillati</taxon>
        <taxon>Actinomycetota</taxon>
        <taxon>Actinomycetes</taxon>
        <taxon>Kitasatosporales</taxon>
        <taxon>Streptomycetaceae</taxon>
        <taxon>Yinghuangia</taxon>
    </lineage>
</organism>
<evidence type="ECO:0000256" key="1">
    <source>
        <dbReference type="ARBA" id="ARBA00005695"/>
    </source>
</evidence>
<dbReference type="Proteomes" id="UP001500466">
    <property type="component" value="Unassembled WGS sequence"/>
</dbReference>
<protein>
    <submittedName>
        <fullName evidence="5">ABC transporter substrate-binding protein</fullName>
    </submittedName>
</protein>
<evidence type="ECO:0000256" key="3">
    <source>
        <dbReference type="ARBA" id="ARBA00022729"/>
    </source>
</evidence>
<keyword evidence="6" id="KW-1185">Reference proteome</keyword>
<dbReference type="InterPro" id="IPR039424">
    <property type="entry name" value="SBP_5"/>
</dbReference>
<comment type="similarity">
    <text evidence="1">Belongs to the bacterial solute-binding protein 5 family.</text>
</comment>
<dbReference type="PIRSF" id="PIRSF002741">
    <property type="entry name" value="MppA"/>
    <property type="match status" value="1"/>
</dbReference>
<reference evidence="6" key="1">
    <citation type="journal article" date="2019" name="Int. J. Syst. Evol. Microbiol.">
        <title>The Global Catalogue of Microorganisms (GCM) 10K type strain sequencing project: providing services to taxonomists for standard genome sequencing and annotation.</title>
        <authorList>
            <consortium name="The Broad Institute Genomics Platform"/>
            <consortium name="The Broad Institute Genome Sequencing Center for Infectious Disease"/>
            <person name="Wu L."/>
            <person name="Ma J."/>
        </authorList>
    </citation>
    <scope>NUCLEOTIDE SEQUENCE [LARGE SCALE GENOMIC DNA]</scope>
    <source>
        <strain evidence="6">JCM 17986</strain>
    </source>
</reference>
<dbReference type="PROSITE" id="PS51318">
    <property type="entry name" value="TAT"/>
    <property type="match status" value="1"/>
</dbReference>
<keyword evidence="3" id="KW-0732">Signal</keyword>
<dbReference type="InterPro" id="IPR030678">
    <property type="entry name" value="Peptide/Ni-bd"/>
</dbReference>
<accession>A0ABP9I5A2</accession>
<dbReference type="RefSeq" id="WP_345679632.1">
    <property type="nucleotide sequence ID" value="NZ_BAABHS010000033.1"/>
</dbReference>
<evidence type="ECO:0000313" key="5">
    <source>
        <dbReference type="EMBL" id="GAA4987510.1"/>
    </source>
</evidence>
<dbReference type="PANTHER" id="PTHR30290:SF9">
    <property type="entry name" value="OLIGOPEPTIDE-BINDING PROTEIN APPA"/>
    <property type="match status" value="1"/>
</dbReference>
<proteinExistence type="inferred from homology"/>
<dbReference type="Gene3D" id="3.10.105.10">
    <property type="entry name" value="Dipeptide-binding Protein, Domain 3"/>
    <property type="match status" value="1"/>
</dbReference>
<name>A0ABP9I5A2_9ACTN</name>
<evidence type="ECO:0000259" key="4">
    <source>
        <dbReference type="Pfam" id="PF00496"/>
    </source>
</evidence>
<dbReference type="Gene3D" id="3.40.190.10">
    <property type="entry name" value="Periplasmic binding protein-like II"/>
    <property type="match status" value="1"/>
</dbReference>
<dbReference type="SUPFAM" id="SSF53850">
    <property type="entry name" value="Periplasmic binding protein-like II"/>
    <property type="match status" value="1"/>
</dbReference>
<comment type="caution">
    <text evidence="5">The sequence shown here is derived from an EMBL/GenBank/DDBJ whole genome shotgun (WGS) entry which is preliminary data.</text>
</comment>
<evidence type="ECO:0000256" key="2">
    <source>
        <dbReference type="ARBA" id="ARBA00022448"/>
    </source>
</evidence>